<protein>
    <submittedName>
        <fullName evidence="1">Uncharacterized protein</fullName>
    </submittedName>
</protein>
<dbReference type="EMBL" id="QJKJ01003802">
    <property type="protein sequence ID" value="RDX96846.1"/>
    <property type="molecule type" value="Genomic_DNA"/>
</dbReference>
<evidence type="ECO:0000313" key="2">
    <source>
        <dbReference type="Proteomes" id="UP000257109"/>
    </source>
</evidence>
<feature type="non-terminal residue" evidence="1">
    <location>
        <position position="1"/>
    </location>
</feature>
<reference evidence="1" key="1">
    <citation type="submission" date="2018-05" db="EMBL/GenBank/DDBJ databases">
        <title>Draft genome of Mucuna pruriens seed.</title>
        <authorList>
            <person name="Nnadi N.E."/>
            <person name="Vos R."/>
            <person name="Hasami M.H."/>
            <person name="Devisetty U.K."/>
            <person name="Aguiy J.C."/>
        </authorList>
    </citation>
    <scope>NUCLEOTIDE SEQUENCE [LARGE SCALE GENOMIC DNA]</scope>
    <source>
        <strain evidence="1">JCA_2017</strain>
    </source>
</reference>
<evidence type="ECO:0000313" key="1">
    <source>
        <dbReference type="EMBL" id="RDX96846.1"/>
    </source>
</evidence>
<gene>
    <name evidence="1" type="ORF">CR513_20459</name>
</gene>
<dbReference type="Proteomes" id="UP000257109">
    <property type="component" value="Unassembled WGS sequence"/>
</dbReference>
<proteinExistence type="predicted"/>
<comment type="caution">
    <text evidence="1">The sequence shown here is derived from an EMBL/GenBank/DDBJ whole genome shotgun (WGS) entry which is preliminary data.</text>
</comment>
<name>A0A371H2C8_MUCPR</name>
<accession>A0A371H2C8</accession>
<organism evidence="1 2">
    <name type="scientific">Mucuna pruriens</name>
    <name type="common">Velvet bean</name>
    <name type="synonym">Dolichos pruriens</name>
    <dbReference type="NCBI Taxonomy" id="157652"/>
    <lineage>
        <taxon>Eukaryota</taxon>
        <taxon>Viridiplantae</taxon>
        <taxon>Streptophyta</taxon>
        <taxon>Embryophyta</taxon>
        <taxon>Tracheophyta</taxon>
        <taxon>Spermatophyta</taxon>
        <taxon>Magnoliopsida</taxon>
        <taxon>eudicotyledons</taxon>
        <taxon>Gunneridae</taxon>
        <taxon>Pentapetalae</taxon>
        <taxon>rosids</taxon>
        <taxon>fabids</taxon>
        <taxon>Fabales</taxon>
        <taxon>Fabaceae</taxon>
        <taxon>Papilionoideae</taxon>
        <taxon>50 kb inversion clade</taxon>
        <taxon>NPAAA clade</taxon>
        <taxon>indigoferoid/millettioid clade</taxon>
        <taxon>Phaseoleae</taxon>
        <taxon>Mucuna</taxon>
    </lineage>
</organism>
<keyword evidence="2" id="KW-1185">Reference proteome</keyword>
<sequence length="67" mass="7518">MDYLLLSAMVDESQKGLGINGSWISEAYYIVKTLIAFGLAQAKPSVAKWRTSCVQHHDLLNELYTLD</sequence>
<dbReference type="AlphaFoldDB" id="A0A371H2C8"/>